<accession>A0AB34JBK2</accession>
<sequence length="466" mass="51085">MAACLYVLRPSAPARHSVSSPPHLTSPHLSYTRKRSTGAAPELYQTASHTALPPPTRRKARKPMRTGYVMTTFKNGAAHRNGVGNGLGDGLRLLASPDGRRWQPLPGEPILLRTDATGGRVLRDPSIVKAGGLFHLVFTSDLCVGQKPRFWRCEQLPLEGRPLARFGYATSVDLLAWEDVRLVEVPLRAACSIWAPEITSLPADEGGGFMVMFSATQVKSGKCPVNFKSTAHRSWYVTSSDMRTFSPPRRLLTSVKDSVIDLFPILNFRRGHPTRPPHALLYKSEHNSCEHREWLLGIAPDAKRSECTLVLHVATAWNASGPWAPLESAKGSFFAQGAISRPCAEGAAAVRLASNEWLVLFDGYRNDCPLRAPRPCGTIAGRRVEELGLKAFETEGAKTCSYLPIRKGLGAMVTSDFYHFEDQSSTIQIPDDYKHGTVVMLSGPEVEAFCSTTLAANMSIMCRTQS</sequence>
<proteinExistence type="predicted"/>
<gene>
    <name evidence="2" type="ORF">AB1Y20_002586</name>
</gene>
<dbReference type="EMBL" id="JBGBPQ010000011">
    <property type="protein sequence ID" value="KAL1515973.1"/>
    <property type="molecule type" value="Genomic_DNA"/>
</dbReference>
<dbReference type="SUPFAM" id="SSF75005">
    <property type="entry name" value="Arabinanase/levansucrase/invertase"/>
    <property type="match status" value="1"/>
</dbReference>
<dbReference type="InterPro" id="IPR023296">
    <property type="entry name" value="Glyco_hydro_beta-prop_sf"/>
</dbReference>
<keyword evidence="3" id="KW-1185">Reference proteome</keyword>
<dbReference type="Proteomes" id="UP001515480">
    <property type="component" value="Unassembled WGS sequence"/>
</dbReference>
<reference evidence="2 3" key="1">
    <citation type="journal article" date="2024" name="Science">
        <title>Giant polyketide synthase enzymes in the biosynthesis of giant marine polyether toxins.</title>
        <authorList>
            <person name="Fallon T.R."/>
            <person name="Shende V.V."/>
            <person name="Wierzbicki I.H."/>
            <person name="Pendleton A.L."/>
            <person name="Watervoot N.F."/>
            <person name="Auber R.P."/>
            <person name="Gonzalez D.J."/>
            <person name="Wisecaver J.H."/>
            <person name="Moore B.S."/>
        </authorList>
    </citation>
    <scope>NUCLEOTIDE SEQUENCE [LARGE SCALE GENOMIC DNA]</scope>
    <source>
        <strain evidence="2 3">12B1</strain>
    </source>
</reference>
<organism evidence="2 3">
    <name type="scientific">Prymnesium parvum</name>
    <name type="common">Toxic golden alga</name>
    <dbReference type="NCBI Taxonomy" id="97485"/>
    <lineage>
        <taxon>Eukaryota</taxon>
        <taxon>Haptista</taxon>
        <taxon>Haptophyta</taxon>
        <taxon>Prymnesiophyceae</taxon>
        <taxon>Prymnesiales</taxon>
        <taxon>Prymnesiaceae</taxon>
        <taxon>Prymnesium</taxon>
    </lineage>
</organism>
<evidence type="ECO:0000313" key="2">
    <source>
        <dbReference type="EMBL" id="KAL1515973.1"/>
    </source>
</evidence>
<evidence type="ECO:0000313" key="3">
    <source>
        <dbReference type="Proteomes" id="UP001515480"/>
    </source>
</evidence>
<protein>
    <submittedName>
        <fullName evidence="2">Uncharacterized protein</fullName>
    </submittedName>
</protein>
<dbReference type="Gene3D" id="2.115.10.20">
    <property type="entry name" value="Glycosyl hydrolase domain, family 43"/>
    <property type="match status" value="1"/>
</dbReference>
<feature type="region of interest" description="Disordered" evidence="1">
    <location>
        <begin position="12"/>
        <end position="63"/>
    </location>
</feature>
<comment type="caution">
    <text evidence="2">The sequence shown here is derived from an EMBL/GenBank/DDBJ whole genome shotgun (WGS) entry which is preliminary data.</text>
</comment>
<evidence type="ECO:0000256" key="1">
    <source>
        <dbReference type="SAM" id="MobiDB-lite"/>
    </source>
</evidence>
<feature type="compositionally biased region" description="Low complexity" evidence="1">
    <location>
        <begin position="16"/>
        <end position="30"/>
    </location>
</feature>
<name>A0AB34JBK2_PRYPA</name>
<dbReference type="AlphaFoldDB" id="A0AB34JBK2"/>